<feature type="compositionally biased region" description="Basic residues" evidence="1">
    <location>
        <begin position="324"/>
        <end position="340"/>
    </location>
</feature>
<protein>
    <submittedName>
        <fullName evidence="2">Uncharacterized protein</fullName>
    </submittedName>
</protein>
<feature type="region of interest" description="Disordered" evidence="1">
    <location>
        <begin position="22"/>
        <end position="56"/>
    </location>
</feature>
<organism evidence="2 3">
    <name type="scientific">Panaeolus cyanescens</name>
    <dbReference type="NCBI Taxonomy" id="181874"/>
    <lineage>
        <taxon>Eukaryota</taxon>
        <taxon>Fungi</taxon>
        <taxon>Dikarya</taxon>
        <taxon>Basidiomycota</taxon>
        <taxon>Agaricomycotina</taxon>
        <taxon>Agaricomycetes</taxon>
        <taxon>Agaricomycetidae</taxon>
        <taxon>Agaricales</taxon>
        <taxon>Agaricineae</taxon>
        <taxon>Galeropsidaceae</taxon>
        <taxon>Panaeolus</taxon>
    </lineage>
</organism>
<feature type="non-terminal residue" evidence="2">
    <location>
        <position position="475"/>
    </location>
</feature>
<feature type="compositionally biased region" description="Gly residues" evidence="1">
    <location>
        <begin position="22"/>
        <end position="31"/>
    </location>
</feature>
<comment type="caution">
    <text evidence="2">The sequence shown here is derived from an EMBL/GenBank/DDBJ whole genome shotgun (WGS) entry which is preliminary data.</text>
</comment>
<feature type="compositionally biased region" description="Basic and acidic residues" evidence="1">
    <location>
        <begin position="158"/>
        <end position="169"/>
    </location>
</feature>
<feature type="compositionally biased region" description="Polar residues" evidence="1">
    <location>
        <begin position="341"/>
        <end position="370"/>
    </location>
</feature>
<gene>
    <name evidence="2" type="ORF">CVT24_002525</name>
</gene>
<feature type="compositionally biased region" description="Polar residues" evidence="1">
    <location>
        <begin position="387"/>
        <end position="406"/>
    </location>
</feature>
<feature type="non-terminal residue" evidence="2">
    <location>
        <position position="1"/>
    </location>
</feature>
<dbReference type="EMBL" id="NHTK01004383">
    <property type="protein sequence ID" value="PPQ87010.1"/>
    <property type="molecule type" value="Genomic_DNA"/>
</dbReference>
<sequence>GAGGHYYQYRSGAGAGVGVGSGFGGAGGGGNGEEDRDKTLRGRSGRAGGGGREGDMTEHMSVYFVTSDEYALALAEESSRMNMNMKGALEVEYVDYTMHDQGASVDITRFGLGSIKPGPMVGSLSYKQKKERERVKKSSTPRLASLPRTSKPNSVNTSRREEKERERSFARITAPLSDKGKGKERAFIKPPSTSTSAVEETSCDDDESEEVEGVQHSVMKPPTLMGSVKHSSVHRLASSDKSTSSDTSASAPMAYSTPIIGIPKPTTMSKPARYDPPLSPGRLYIPPTSVHVNGRQRSGSQSQSHSQAQSHHSQAPSQSQSKSQFHHSHSQPQSHARKHPITSTPIEPKPSSTAPFHPTQSSGSTISTIVSRDGRAASQITGRRKSGVNTPDSVGTGTTTPPNASDGQAGKANVTNQPNPKSNTNTNTNTNNNTNTTSQPQQPQQAPQTLLSLLSLPTPPLTHLLPTLTALGITT</sequence>
<evidence type="ECO:0000313" key="3">
    <source>
        <dbReference type="Proteomes" id="UP000284842"/>
    </source>
</evidence>
<evidence type="ECO:0000313" key="2">
    <source>
        <dbReference type="EMBL" id="PPQ87010.1"/>
    </source>
</evidence>
<keyword evidence="3" id="KW-1185">Reference proteome</keyword>
<dbReference type="AlphaFoldDB" id="A0A409X8F3"/>
<feature type="compositionally biased region" description="Acidic residues" evidence="1">
    <location>
        <begin position="201"/>
        <end position="212"/>
    </location>
</feature>
<accession>A0A409X8F3</accession>
<proteinExistence type="predicted"/>
<feature type="region of interest" description="Disordered" evidence="1">
    <location>
        <begin position="119"/>
        <end position="447"/>
    </location>
</feature>
<feature type="compositionally biased region" description="Low complexity" evidence="1">
    <location>
        <begin position="296"/>
        <end position="323"/>
    </location>
</feature>
<evidence type="ECO:0000256" key="1">
    <source>
        <dbReference type="SAM" id="MobiDB-lite"/>
    </source>
</evidence>
<dbReference type="InParanoid" id="A0A409X8F3"/>
<feature type="compositionally biased region" description="Basic and acidic residues" evidence="1">
    <location>
        <begin position="178"/>
        <end position="187"/>
    </location>
</feature>
<reference evidence="2 3" key="1">
    <citation type="journal article" date="2018" name="Evol. Lett.">
        <title>Horizontal gene cluster transfer increased hallucinogenic mushroom diversity.</title>
        <authorList>
            <person name="Reynolds H.T."/>
            <person name="Vijayakumar V."/>
            <person name="Gluck-Thaler E."/>
            <person name="Korotkin H.B."/>
            <person name="Matheny P.B."/>
            <person name="Slot J.C."/>
        </authorList>
    </citation>
    <scope>NUCLEOTIDE SEQUENCE [LARGE SCALE GENOMIC DNA]</scope>
    <source>
        <strain evidence="2 3">2629</strain>
    </source>
</reference>
<feature type="compositionally biased region" description="Polar residues" evidence="1">
    <location>
        <begin position="138"/>
        <end position="157"/>
    </location>
</feature>
<name>A0A409X8F3_9AGAR</name>
<feature type="compositionally biased region" description="Low complexity" evidence="1">
    <location>
        <begin position="415"/>
        <end position="447"/>
    </location>
</feature>
<feature type="compositionally biased region" description="Low complexity" evidence="1">
    <location>
        <begin position="239"/>
        <end position="251"/>
    </location>
</feature>
<dbReference type="Proteomes" id="UP000284842">
    <property type="component" value="Unassembled WGS sequence"/>
</dbReference>